<keyword evidence="4" id="KW-0547">Nucleotide-binding</keyword>
<evidence type="ECO:0000256" key="3">
    <source>
        <dbReference type="ARBA" id="ARBA00022679"/>
    </source>
</evidence>
<proteinExistence type="predicted"/>
<gene>
    <name evidence="8" type="ORF">CJOHNSTONI_LOCUS3877</name>
</gene>
<dbReference type="GO" id="GO:0050321">
    <property type="term" value="F:tau-protein kinase activity"/>
    <property type="evidence" value="ECO:0007669"/>
    <property type="project" value="TreeGrafter"/>
</dbReference>
<protein>
    <recommendedName>
        <fullName evidence="7">Protein kinase domain-containing protein</fullName>
    </recommendedName>
</protein>
<comment type="caution">
    <text evidence="8">The sequence shown here is derived from an EMBL/GenBank/DDBJ whole genome shotgun (WGS) entry which is preliminary data.</text>
</comment>
<keyword evidence="3" id="KW-0808">Transferase</keyword>
<dbReference type="OrthoDB" id="541276at2759"/>
<dbReference type="Gene3D" id="1.10.510.10">
    <property type="entry name" value="Transferase(Phosphotransferase) domain 1"/>
    <property type="match status" value="1"/>
</dbReference>
<name>A0A8J2M1U1_9BILA</name>
<dbReference type="EMBL" id="CAKAEH010001259">
    <property type="protein sequence ID" value="CAG9533671.1"/>
    <property type="molecule type" value="Genomic_DNA"/>
</dbReference>
<dbReference type="InterPro" id="IPR000719">
    <property type="entry name" value="Prot_kinase_dom"/>
</dbReference>
<dbReference type="PANTHER" id="PTHR24346:SF82">
    <property type="entry name" value="KP78A-RELATED"/>
    <property type="match status" value="1"/>
</dbReference>
<dbReference type="GO" id="GO:0035556">
    <property type="term" value="P:intracellular signal transduction"/>
    <property type="evidence" value="ECO:0007669"/>
    <property type="project" value="TreeGrafter"/>
</dbReference>
<dbReference type="Pfam" id="PF00069">
    <property type="entry name" value="Pkinase"/>
    <property type="match status" value="1"/>
</dbReference>
<dbReference type="GO" id="GO:0005524">
    <property type="term" value="F:ATP binding"/>
    <property type="evidence" value="ECO:0007669"/>
    <property type="project" value="UniProtKB-KW"/>
</dbReference>
<evidence type="ECO:0000256" key="2">
    <source>
        <dbReference type="ARBA" id="ARBA00022527"/>
    </source>
</evidence>
<dbReference type="InterPro" id="IPR011009">
    <property type="entry name" value="Kinase-like_dom_sf"/>
</dbReference>
<feature type="domain" description="Protein kinase" evidence="7">
    <location>
        <begin position="27"/>
        <end position="278"/>
    </location>
</feature>
<keyword evidence="5" id="KW-0418">Kinase</keyword>
<evidence type="ECO:0000313" key="8">
    <source>
        <dbReference type="EMBL" id="CAG9533671.1"/>
    </source>
</evidence>
<evidence type="ECO:0000259" key="7">
    <source>
        <dbReference type="PROSITE" id="PS50011"/>
    </source>
</evidence>
<keyword evidence="2" id="KW-0723">Serine/threonine-protein kinase</keyword>
<dbReference type="SUPFAM" id="SSF56112">
    <property type="entry name" value="Protein kinase-like (PK-like)"/>
    <property type="match status" value="1"/>
</dbReference>
<evidence type="ECO:0000256" key="6">
    <source>
        <dbReference type="ARBA" id="ARBA00022840"/>
    </source>
</evidence>
<dbReference type="GO" id="GO:0000226">
    <property type="term" value="P:microtubule cytoskeleton organization"/>
    <property type="evidence" value="ECO:0007669"/>
    <property type="project" value="TreeGrafter"/>
</dbReference>
<dbReference type="SMART" id="SM00220">
    <property type="entry name" value="S_TKc"/>
    <property type="match status" value="1"/>
</dbReference>
<comment type="cofactor">
    <cofactor evidence="1">
        <name>Mg(2+)</name>
        <dbReference type="ChEBI" id="CHEBI:18420"/>
    </cofactor>
</comment>
<dbReference type="GO" id="GO:0005737">
    <property type="term" value="C:cytoplasm"/>
    <property type="evidence" value="ECO:0007669"/>
    <property type="project" value="TreeGrafter"/>
</dbReference>
<evidence type="ECO:0000256" key="4">
    <source>
        <dbReference type="ARBA" id="ARBA00022741"/>
    </source>
</evidence>
<keyword evidence="6" id="KW-0067">ATP-binding</keyword>
<reference evidence="8" key="1">
    <citation type="submission" date="2021-09" db="EMBL/GenBank/DDBJ databases">
        <authorList>
            <consortium name="Pathogen Informatics"/>
        </authorList>
    </citation>
    <scope>NUCLEOTIDE SEQUENCE</scope>
</reference>
<evidence type="ECO:0000256" key="5">
    <source>
        <dbReference type="ARBA" id="ARBA00022777"/>
    </source>
</evidence>
<dbReference type="PROSITE" id="PS50011">
    <property type="entry name" value="PROTEIN_KINASE_DOM"/>
    <property type="match status" value="1"/>
</dbReference>
<sequence>MAGCGGLLQHSLSMEFALHSILHSINGSIESKIAQTSHSTVYCVKSGLYKRLVAIKIINVNALPKSIATKFLPRELLFTKMVRHPHIARALSIQIPHPTKIAIISEYYPGGTLLHLIIQRKRIPEFPQACRLFRQLTEAIHYLHDRGIVHRDIKAENVLLDSNGDVKLTDFGFARYINQNELSQSFCGTKPYSSPEIVQHLPYNAYASDWYAMGVLLYTMLIGKWPCDPYEKDKKTSDGMIFSEGILSPAARTLIMCLMNEDYRFRGTYDTILNSEWMKSYNKWLIAGQNFIYEVIWAN</sequence>
<dbReference type="PANTHER" id="PTHR24346">
    <property type="entry name" value="MAP/MICROTUBULE AFFINITY-REGULATING KINASE"/>
    <property type="match status" value="1"/>
</dbReference>
<dbReference type="Proteomes" id="UP000746747">
    <property type="component" value="Unassembled WGS sequence"/>
</dbReference>
<dbReference type="InterPro" id="IPR008271">
    <property type="entry name" value="Ser/Thr_kinase_AS"/>
</dbReference>
<accession>A0A8J2M1U1</accession>
<evidence type="ECO:0000256" key="1">
    <source>
        <dbReference type="ARBA" id="ARBA00001946"/>
    </source>
</evidence>
<dbReference type="PROSITE" id="PS00108">
    <property type="entry name" value="PROTEIN_KINASE_ST"/>
    <property type="match status" value="1"/>
</dbReference>
<dbReference type="FunFam" id="1.10.510.10:FF:000571">
    <property type="entry name" value="Maternal embryonic leucine zipper kinase"/>
    <property type="match status" value="1"/>
</dbReference>
<keyword evidence="9" id="KW-1185">Reference proteome</keyword>
<organism evidence="8 9">
    <name type="scientific">Cercopithifilaria johnstoni</name>
    <dbReference type="NCBI Taxonomy" id="2874296"/>
    <lineage>
        <taxon>Eukaryota</taxon>
        <taxon>Metazoa</taxon>
        <taxon>Ecdysozoa</taxon>
        <taxon>Nematoda</taxon>
        <taxon>Chromadorea</taxon>
        <taxon>Rhabditida</taxon>
        <taxon>Spirurina</taxon>
        <taxon>Spiruromorpha</taxon>
        <taxon>Filarioidea</taxon>
        <taxon>Onchocercidae</taxon>
        <taxon>Cercopithifilaria</taxon>
    </lineage>
</organism>
<evidence type="ECO:0000313" key="9">
    <source>
        <dbReference type="Proteomes" id="UP000746747"/>
    </source>
</evidence>
<dbReference type="AlphaFoldDB" id="A0A8J2M1U1"/>